<keyword evidence="3" id="KW-1185">Reference proteome</keyword>
<comment type="caution">
    <text evidence="2">The sequence shown here is derived from an EMBL/GenBank/DDBJ whole genome shotgun (WGS) entry which is preliminary data.</text>
</comment>
<reference evidence="2 3" key="1">
    <citation type="submission" date="2019-10" db="EMBL/GenBank/DDBJ databases">
        <authorList>
            <person name="Palmer J.M."/>
        </authorList>
    </citation>
    <scope>NUCLEOTIDE SEQUENCE [LARGE SCALE GENOMIC DNA]</scope>
    <source>
        <strain evidence="2 3">TWF730</strain>
    </source>
</reference>
<feature type="region of interest" description="Disordered" evidence="1">
    <location>
        <begin position="1"/>
        <end position="50"/>
    </location>
</feature>
<evidence type="ECO:0000313" key="2">
    <source>
        <dbReference type="EMBL" id="KAK6358174.1"/>
    </source>
</evidence>
<feature type="compositionally biased region" description="Basic and acidic residues" evidence="1">
    <location>
        <begin position="1"/>
        <end position="14"/>
    </location>
</feature>
<evidence type="ECO:0000313" key="3">
    <source>
        <dbReference type="Proteomes" id="UP001373714"/>
    </source>
</evidence>
<gene>
    <name evidence="2" type="ORF">TWF730_007527</name>
</gene>
<accession>A0AAV9VAF1</accession>
<dbReference type="Proteomes" id="UP001373714">
    <property type="component" value="Unassembled WGS sequence"/>
</dbReference>
<dbReference type="EMBL" id="JAVHNS010000004">
    <property type="protein sequence ID" value="KAK6358174.1"/>
    <property type="molecule type" value="Genomic_DNA"/>
</dbReference>
<evidence type="ECO:0000256" key="1">
    <source>
        <dbReference type="SAM" id="MobiDB-lite"/>
    </source>
</evidence>
<feature type="compositionally biased region" description="Low complexity" evidence="1">
    <location>
        <begin position="22"/>
        <end position="34"/>
    </location>
</feature>
<sequence>MRKESKRSEGRHDSWNTQFCAQQPPQTSPDSPSSKNYDVTEAPSRYAEPQLAIALPNIATVLEDLYIRPFEVDLAGNSDMRLPPLSSENLRRLQRNIDAQPPPPPSLSSSNADPTPDKRRVPATPKVSSPEKHALEPTFGLDVVRPTGSLWGGVDYAYWVWYEEARRFIHAKPSSTIRRTS</sequence>
<organism evidence="2 3">
    <name type="scientific">Orbilia blumenaviensis</name>
    <dbReference type="NCBI Taxonomy" id="1796055"/>
    <lineage>
        <taxon>Eukaryota</taxon>
        <taxon>Fungi</taxon>
        <taxon>Dikarya</taxon>
        <taxon>Ascomycota</taxon>
        <taxon>Pezizomycotina</taxon>
        <taxon>Orbiliomycetes</taxon>
        <taxon>Orbiliales</taxon>
        <taxon>Orbiliaceae</taxon>
        <taxon>Orbilia</taxon>
    </lineage>
</organism>
<name>A0AAV9VAF1_9PEZI</name>
<dbReference type="AlphaFoldDB" id="A0AAV9VAF1"/>
<protein>
    <submittedName>
        <fullName evidence="2">Uncharacterized protein</fullName>
    </submittedName>
</protein>
<proteinExistence type="predicted"/>
<feature type="region of interest" description="Disordered" evidence="1">
    <location>
        <begin position="77"/>
        <end position="133"/>
    </location>
</feature>